<evidence type="ECO:0000256" key="1">
    <source>
        <dbReference type="SAM" id="SignalP"/>
    </source>
</evidence>
<evidence type="ECO:0000259" key="2">
    <source>
        <dbReference type="Pfam" id="PF18962"/>
    </source>
</evidence>
<reference evidence="3 4" key="1">
    <citation type="submission" date="2016-10" db="EMBL/GenBank/DDBJ databases">
        <authorList>
            <person name="de Groot N.N."/>
        </authorList>
    </citation>
    <scope>NUCLEOTIDE SEQUENCE [LARGE SCALE GENOMIC DNA]</scope>
    <source>
        <strain evidence="3 4">DSM 25186</strain>
    </source>
</reference>
<dbReference type="STRING" id="1075417.SAMN05421823_103105"/>
<dbReference type="PANTHER" id="PTHR35399:SF2">
    <property type="entry name" value="DUF839 DOMAIN-CONTAINING PROTEIN"/>
    <property type="match status" value="1"/>
</dbReference>
<dbReference type="Pfam" id="PF05787">
    <property type="entry name" value="PhoX"/>
    <property type="match status" value="1"/>
</dbReference>
<dbReference type="NCBIfam" id="TIGR04183">
    <property type="entry name" value="Por_Secre_tail"/>
    <property type="match status" value="1"/>
</dbReference>
<dbReference type="AlphaFoldDB" id="A0A1G9DEP7"/>
<sequence length="640" mass="69403">MKKLYVPLLAAAMATSAYGQSPFPVDISMADSADWNTSVVLHPSPLKYQVLFVGGLDSVATLDNAQHPNGFALAKEWHDFIGFTPDTASGTSDLGWISVNHEMILADDKIGDGGGMTVFKVQRDAATDTLVIVEQTLPDSRIGKFFNVDFVNTVGETGMNCGGITSDADGRIWTAEEWFQGSNSAISSNGGGITDTSNFEFMTDIAGLSGENGTMLPKYQNFNWMVEIDPRTASAVRKQYNWGRQGFEGGAVLPDNKTVYLGEDGTPGLFSKFIADTPGDFTSGKLYVYTYPGEEATGPDDYWVEVDNSDLDVMLNLSAGTDSAYGLKAGAAMFNRVEWVAYNKLDGKIYFTETGSDSPGKDLAEGAAKGGTMAPYWAKAYRMRYEAMTGEAFAGTDAEAIDSVLAGKFNNYYGRVLVYDPTTGEVDIVVEGGPYLPSSPEYAEYPVKHLANPDGINVMYINDKAYLTICEDLNGTSFGRTPEGVSNRTCELFMLDLAISNPTVNDLVRVSVVPLGAEVTGACPTPDGKTLLVDAQHPSDENPAPYNHSLTYAITGWDQAQITDAELPLDAEIGFQIYPNPISRELRLNVSSPTDVAIYDNMGRRVKVYRQVRSVDVSDLTSGVYYVRNAEGQTRKLIVQ</sequence>
<dbReference type="RefSeq" id="WP_089681010.1">
    <property type="nucleotide sequence ID" value="NZ_FNFO01000003.1"/>
</dbReference>
<dbReference type="InterPro" id="IPR026444">
    <property type="entry name" value="Secre_tail"/>
</dbReference>
<protein>
    <recommendedName>
        <fullName evidence="2">Secretion system C-terminal sorting domain-containing protein</fullName>
    </recommendedName>
</protein>
<dbReference type="Pfam" id="PF18962">
    <property type="entry name" value="Por_Secre_tail"/>
    <property type="match status" value="1"/>
</dbReference>
<dbReference type="OrthoDB" id="9801383at2"/>
<feature type="domain" description="Secretion system C-terminal sorting" evidence="2">
    <location>
        <begin position="577"/>
        <end position="639"/>
    </location>
</feature>
<evidence type="ECO:0000313" key="3">
    <source>
        <dbReference type="EMBL" id="SDK62358.1"/>
    </source>
</evidence>
<keyword evidence="1" id="KW-0732">Signal</keyword>
<evidence type="ECO:0000313" key="4">
    <source>
        <dbReference type="Proteomes" id="UP000198510"/>
    </source>
</evidence>
<feature type="chain" id="PRO_5011432745" description="Secretion system C-terminal sorting domain-containing protein" evidence="1">
    <location>
        <begin position="20"/>
        <end position="640"/>
    </location>
</feature>
<name>A0A1G9DEP7_9BACT</name>
<dbReference type="PANTHER" id="PTHR35399">
    <property type="entry name" value="SLR8030 PROTEIN"/>
    <property type="match status" value="1"/>
</dbReference>
<dbReference type="InterPro" id="IPR008557">
    <property type="entry name" value="PhoX"/>
</dbReference>
<keyword evidence="4" id="KW-1185">Reference proteome</keyword>
<dbReference type="SUPFAM" id="SSF101898">
    <property type="entry name" value="NHL repeat"/>
    <property type="match status" value="1"/>
</dbReference>
<gene>
    <name evidence="3" type="ORF">SAMN05421823_103105</name>
</gene>
<organism evidence="3 4">
    <name type="scientific">Catalinimonas alkaloidigena</name>
    <dbReference type="NCBI Taxonomy" id="1075417"/>
    <lineage>
        <taxon>Bacteria</taxon>
        <taxon>Pseudomonadati</taxon>
        <taxon>Bacteroidota</taxon>
        <taxon>Cytophagia</taxon>
        <taxon>Cytophagales</taxon>
        <taxon>Catalimonadaceae</taxon>
        <taxon>Catalinimonas</taxon>
    </lineage>
</organism>
<accession>A0A1G9DEP7</accession>
<feature type="signal peptide" evidence="1">
    <location>
        <begin position="1"/>
        <end position="19"/>
    </location>
</feature>
<dbReference type="EMBL" id="FNFO01000003">
    <property type="protein sequence ID" value="SDK62358.1"/>
    <property type="molecule type" value="Genomic_DNA"/>
</dbReference>
<proteinExistence type="predicted"/>
<dbReference type="Proteomes" id="UP000198510">
    <property type="component" value="Unassembled WGS sequence"/>
</dbReference>